<evidence type="ECO:0000313" key="2">
    <source>
        <dbReference type="EMBL" id="QAA22015.1"/>
    </source>
</evidence>
<dbReference type="Pfam" id="PF13683">
    <property type="entry name" value="rve_3"/>
    <property type="match status" value="1"/>
</dbReference>
<dbReference type="EMBL" id="CP025688">
    <property type="protein sequence ID" value="QAA22015.1"/>
    <property type="molecule type" value="Genomic_DNA"/>
</dbReference>
<gene>
    <name evidence="2" type="ORF">C0674_04960</name>
</gene>
<proteinExistence type="predicted"/>
<dbReference type="SUPFAM" id="SSF53098">
    <property type="entry name" value="Ribonuclease H-like"/>
    <property type="match status" value="1"/>
</dbReference>
<dbReference type="Proteomes" id="UP000285882">
    <property type="component" value="Chromosome"/>
</dbReference>
<dbReference type="InterPro" id="IPR012337">
    <property type="entry name" value="RNaseH-like_sf"/>
</dbReference>
<reference evidence="2 3" key="1">
    <citation type="submission" date="2018-01" db="EMBL/GenBank/DDBJ databases">
        <title>Complete genome sequencing of Sporolactobacillus terrae DLG3.</title>
        <authorList>
            <person name="Nam Y.-D."/>
            <person name="Kang J."/>
            <person name="Chung W.-H."/>
        </authorList>
    </citation>
    <scope>NUCLEOTIDE SEQUENCE [LARGE SCALE GENOMIC DNA]</scope>
    <source>
        <strain evidence="2 3">DLG3</strain>
    </source>
</reference>
<name>A0ABX5Q5U3_9BACL</name>
<accession>A0ABX5Q5U3</accession>
<evidence type="ECO:0000259" key="1">
    <source>
        <dbReference type="Pfam" id="PF13683"/>
    </source>
</evidence>
<evidence type="ECO:0000313" key="3">
    <source>
        <dbReference type="Proteomes" id="UP000285882"/>
    </source>
</evidence>
<dbReference type="InterPro" id="IPR001584">
    <property type="entry name" value="Integrase_cat-core"/>
</dbReference>
<keyword evidence="3" id="KW-1185">Reference proteome</keyword>
<sequence length="49" mass="5858">MQLPVRSRPWLVNPRDARRGINNYLNLYNHERPHQSLGYQTPVSVYHRG</sequence>
<feature type="domain" description="Integrase catalytic" evidence="1">
    <location>
        <begin position="9"/>
        <end position="42"/>
    </location>
</feature>
<protein>
    <recommendedName>
        <fullName evidence="1">Integrase catalytic domain-containing protein</fullName>
    </recommendedName>
</protein>
<organism evidence="2 3">
    <name type="scientific">Sporolactobacillus terrae</name>
    <dbReference type="NCBI Taxonomy" id="269673"/>
    <lineage>
        <taxon>Bacteria</taxon>
        <taxon>Bacillati</taxon>
        <taxon>Bacillota</taxon>
        <taxon>Bacilli</taxon>
        <taxon>Bacillales</taxon>
        <taxon>Sporolactobacillaceae</taxon>
        <taxon>Sporolactobacillus</taxon>
    </lineage>
</organism>